<dbReference type="Pfam" id="PF07646">
    <property type="entry name" value="Kelch_2"/>
    <property type="match status" value="1"/>
</dbReference>
<feature type="non-terminal residue" evidence="1">
    <location>
        <position position="1"/>
    </location>
</feature>
<gene>
    <name evidence="1" type="ORF">KIPB_008348</name>
</gene>
<dbReference type="InterPro" id="IPR011498">
    <property type="entry name" value="Kelch_2"/>
</dbReference>
<name>A0A9K3CZV1_9EUKA</name>
<accession>A0A9K3CZV1</accession>
<dbReference type="Proteomes" id="UP000265618">
    <property type="component" value="Unassembled WGS sequence"/>
</dbReference>
<evidence type="ECO:0000313" key="2">
    <source>
        <dbReference type="Proteomes" id="UP000265618"/>
    </source>
</evidence>
<dbReference type="AlphaFoldDB" id="A0A9K3CZV1"/>
<feature type="non-terminal residue" evidence="1">
    <location>
        <position position="284"/>
    </location>
</feature>
<dbReference type="Gene3D" id="2.120.10.80">
    <property type="entry name" value="Kelch-type beta propeller"/>
    <property type="match status" value="1"/>
</dbReference>
<protein>
    <submittedName>
        <fullName evidence="1">Uncharacterized protein</fullName>
    </submittedName>
</protein>
<dbReference type="EMBL" id="BDIP01002562">
    <property type="protein sequence ID" value="GIQ86484.1"/>
    <property type="molecule type" value="Genomic_DNA"/>
</dbReference>
<keyword evidence="2" id="KW-1185">Reference proteome</keyword>
<evidence type="ECO:0000313" key="1">
    <source>
        <dbReference type="EMBL" id="GIQ86484.1"/>
    </source>
</evidence>
<organism evidence="1 2">
    <name type="scientific">Kipferlia bialata</name>
    <dbReference type="NCBI Taxonomy" id="797122"/>
    <lineage>
        <taxon>Eukaryota</taxon>
        <taxon>Metamonada</taxon>
        <taxon>Carpediemonas-like organisms</taxon>
        <taxon>Kipferlia</taxon>
    </lineage>
</organism>
<sequence length="284" mass="31102">GLDLRHGDLLRSRPHPCHDCIPLGDGRVMVVGQKNDGDYLETDLPSAFIMSLRSDKYHCMGDTNHRGTVCRPIPCPGEGETRGVCLGGKVYLYAGGQRRKGDREELSTAEDSEVGGRFEDYCGISLPRPDPCTKPCLHVYALDSGVWESGTLCGEEGPHVRYPRGMVAVSDTKFLLVAGKNSLGPEKPLQTWLYDTEERKWERLSDVPIMHVEDERPTDTGHSRWTFGMDMVGGVVHLVGCSMVEGGVCGDTFYVTYTLPTEAYPKGVWSPVPAPEETGAGIQG</sequence>
<dbReference type="InterPro" id="IPR015915">
    <property type="entry name" value="Kelch-typ_b-propeller"/>
</dbReference>
<reference evidence="1 2" key="1">
    <citation type="journal article" date="2018" name="PLoS ONE">
        <title>The draft genome of Kipferlia bialata reveals reductive genome evolution in fornicate parasites.</title>
        <authorList>
            <person name="Tanifuji G."/>
            <person name="Takabayashi S."/>
            <person name="Kume K."/>
            <person name="Takagi M."/>
            <person name="Nakayama T."/>
            <person name="Kamikawa R."/>
            <person name="Inagaki Y."/>
            <person name="Hashimoto T."/>
        </authorList>
    </citation>
    <scope>NUCLEOTIDE SEQUENCE [LARGE SCALE GENOMIC DNA]</scope>
    <source>
        <strain evidence="1">NY0173</strain>
    </source>
</reference>
<dbReference type="SUPFAM" id="SSF117281">
    <property type="entry name" value="Kelch motif"/>
    <property type="match status" value="1"/>
</dbReference>
<proteinExistence type="predicted"/>
<comment type="caution">
    <text evidence="1">The sequence shown here is derived from an EMBL/GenBank/DDBJ whole genome shotgun (WGS) entry which is preliminary data.</text>
</comment>